<dbReference type="InterPro" id="IPR050508">
    <property type="entry name" value="Methyltransf_Superfamily"/>
</dbReference>
<dbReference type="Gene3D" id="3.40.50.150">
    <property type="entry name" value="Vaccinia Virus protein VP39"/>
    <property type="match status" value="1"/>
</dbReference>
<evidence type="ECO:0000313" key="3">
    <source>
        <dbReference type="Proteomes" id="UP001501638"/>
    </source>
</evidence>
<dbReference type="InterPro" id="IPR029063">
    <property type="entry name" value="SAM-dependent_MTases_sf"/>
</dbReference>
<comment type="caution">
    <text evidence="2">The sequence shown here is derived from an EMBL/GenBank/DDBJ whole genome shotgun (WGS) entry which is preliminary data.</text>
</comment>
<feature type="domain" description="Methyltransferase" evidence="1">
    <location>
        <begin position="38"/>
        <end position="135"/>
    </location>
</feature>
<dbReference type="Pfam" id="PF13649">
    <property type="entry name" value="Methyltransf_25"/>
    <property type="match status" value="1"/>
</dbReference>
<accession>A0ABP5WDB7</accession>
<dbReference type="PANTHER" id="PTHR42912:SF93">
    <property type="entry name" value="N6-ADENOSINE-METHYLTRANSFERASE TMT1A"/>
    <property type="match status" value="1"/>
</dbReference>
<protein>
    <recommendedName>
        <fullName evidence="1">Methyltransferase domain-containing protein</fullName>
    </recommendedName>
</protein>
<gene>
    <name evidence="2" type="ORF">GCM10010405_04020</name>
</gene>
<sequence length="178" mass="19528">MTHPRRYELAGSLLLPWIRRRMFVRLAERAGVGPGDRVLDVGCGTGALTRAVAAAVSPGGSVLGVDPSRQMVEYARRRAERRGENSSFALGVAQELDAEDGSFDAVVSSFAVHHVPEDRRERAFAEMFRVLRPGGRLLVADFRGHAERHAAMVARAGFVDLARGRVFPMAHWITAVRP</sequence>
<dbReference type="CDD" id="cd02440">
    <property type="entry name" value="AdoMet_MTases"/>
    <property type="match status" value="1"/>
</dbReference>
<proteinExistence type="predicted"/>
<dbReference type="EMBL" id="BAAASZ010000003">
    <property type="protein sequence ID" value="GAA2424767.1"/>
    <property type="molecule type" value="Genomic_DNA"/>
</dbReference>
<dbReference type="PANTHER" id="PTHR42912">
    <property type="entry name" value="METHYLTRANSFERASE"/>
    <property type="match status" value="1"/>
</dbReference>
<dbReference type="InterPro" id="IPR041698">
    <property type="entry name" value="Methyltransf_25"/>
</dbReference>
<dbReference type="RefSeq" id="WP_344320231.1">
    <property type="nucleotide sequence ID" value="NZ_BAAASZ010000003.1"/>
</dbReference>
<dbReference type="Proteomes" id="UP001501638">
    <property type="component" value="Unassembled WGS sequence"/>
</dbReference>
<name>A0ABP5WDB7_9ACTN</name>
<reference evidence="3" key="1">
    <citation type="journal article" date="2019" name="Int. J. Syst. Evol. Microbiol.">
        <title>The Global Catalogue of Microorganisms (GCM) 10K type strain sequencing project: providing services to taxonomists for standard genome sequencing and annotation.</title>
        <authorList>
            <consortium name="The Broad Institute Genomics Platform"/>
            <consortium name="The Broad Institute Genome Sequencing Center for Infectious Disease"/>
            <person name="Wu L."/>
            <person name="Ma J."/>
        </authorList>
    </citation>
    <scope>NUCLEOTIDE SEQUENCE [LARGE SCALE GENOMIC DNA]</scope>
    <source>
        <strain evidence="3">JCM 6305</strain>
    </source>
</reference>
<evidence type="ECO:0000259" key="1">
    <source>
        <dbReference type="Pfam" id="PF13649"/>
    </source>
</evidence>
<organism evidence="2 3">
    <name type="scientific">Streptomyces macrosporus</name>
    <dbReference type="NCBI Taxonomy" id="44032"/>
    <lineage>
        <taxon>Bacteria</taxon>
        <taxon>Bacillati</taxon>
        <taxon>Actinomycetota</taxon>
        <taxon>Actinomycetes</taxon>
        <taxon>Kitasatosporales</taxon>
        <taxon>Streptomycetaceae</taxon>
        <taxon>Streptomyces</taxon>
    </lineage>
</organism>
<dbReference type="SUPFAM" id="SSF53335">
    <property type="entry name" value="S-adenosyl-L-methionine-dependent methyltransferases"/>
    <property type="match status" value="1"/>
</dbReference>
<keyword evidence="3" id="KW-1185">Reference proteome</keyword>
<evidence type="ECO:0000313" key="2">
    <source>
        <dbReference type="EMBL" id="GAA2424767.1"/>
    </source>
</evidence>